<keyword evidence="3" id="KW-1185">Reference proteome</keyword>
<dbReference type="PANTHER" id="PTHR47864">
    <property type="entry name" value="TRANSMEMBRANE PROTEIN"/>
    <property type="match status" value="1"/>
</dbReference>
<dbReference type="PANTHER" id="PTHR47864:SF2">
    <property type="entry name" value="MYB_SANT-LIKE DNA-BINDING DOMAIN PROTEIN"/>
    <property type="match status" value="1"/>
</dbReference>
<gene>
    <name evidence="2" type="ORF">C1H46_013819</name>
</gene>
<dbReference type="AlphaFoldDB" id="A0A540MP82"/>
<organism evidence="2 3">
    <name type="scientific">Malus baccata</name>
    <name type="common">Siberian crab apple</name>
    <name type="synonym">Pyrus baccata</name>
    <dbReference type="NCBI Taxonomy" id="106549"/>
    <lineage>
        <taxon>Eukaryota</taxon>
        <taxon>Viridiplantae</taxon>
        <taxon>Streptophyta</taxon>
        <taxon>Embryophyta</taxon>
        <taxon>Tracheophyta</taxon>
        <taxon>Spermatophyta</taxon>
        <taxon>Magnoliopsida</taxon>
        <taxon>eudicotyledons</taxon>
        <taxon>Gunneridae</taxon>
        <taxon>Pentapetalae</taxon>
        <taxon>rosids</taxon>
        <taxon>fabids</taxon>
        <taxon>Rosales</taxon>
        <taxon>Rosaceae</taxon>
        <taxon>Amygdaloideae</taxon>
        <taxon>Maleae</taxon>
        <taxon>Malus</taxon>
    </lineage>
</organism>
<dbReference type="InterPro" id="IPR024752">
    <property type="entry name" value="Myb/SANT-like_dom"/>
</dbReference>
<feature type="domain" description="Myb/SANT-like" evidence="1">
    <location>
        <begin position="20"/>
        <end position="114"/>
    </location>
</feature>
<comment type="caution">
    <text evidence="2">The sequence shown here is derived from an EMBL/GenBank/DDBJ whole genome shotgun (WGS) entry which is preliminary data.</text>
</comment>
<dbReference type="InterPro" id="IPR055314">
    <property type="entry name" value="At2g29880-like"/>
</dbReference>
<evidence type="ECO:0000313" key="3">
    <source>
        <dbReference type="Proteomes" id="UP000315295"/>
    </source>
</evidence>
<dbReference type="Pfam" id="PF12776">
    <property type="entry name" value="Myb_DNA-bind_3"/>
    <property type="match status" value="1"/>
</dbReference>
<evidence type="ECO:0000313" key="2">
    <source>
        <dbReference type="EMBL" id="TQE00575.1"/>
    </source>
</evidence>
<accession>A0A540MP82</accession>
<name>A0A540MP82_MALBA</name>
<reference evidence="2 3" key="1">
    <citation type="journal article" date="2019" name="G3 (Bethesda)">
        <title>Sequencing of a Wild Apple (Malus baccata) Genome Unravels the Differences Between Cultivated and Wild Apple Species Regarding Disease Resistance and Cold Tolerance.</title>
        <authorList>
            <person name="Chen X."/>
        </authorList>
    </citation>
    <scope>NUCLEOTIDE SEQUENCE [LARGE SCALE GENOMIC DNA]</scope>
    <source>
        <strain evidence="3">cv. Shandingzi</strain>
        <tissue evidence="2">Leaves</tissue>
    </source>
</reference>
<dbReference type="Proteomes" id="UP000315295">
    <property type="component" value="Unassembled WGS sequence"/>
</dbReference>
<evidence type="ECO:0000259" key="1">
    <source>
        <dbReference type="Pfam" id="PF12776"/>
    </source>
</evidence>
<dbReference type="EMBL" id="VIEB01000210">
    <property type="protein sequence ID" value="TQE00575.1"/>
    <property type="molecule type" value="Genomic_DNA"/>
</dbReference>
<sequence length="156" mass="18194">MGDEQQEIGKVKAKNDYSAWTLEESKVLLQLLIEATLCGWREANGLLTKDIVTTRILPALNERLKCNKTYKHYTSRMRYFKKEYGKYSQLMGSNSSFGWDANTKRFVAGDEVWEGPTQTKEAFVKNLVMTLKICKSYLGRQLLLENSHWDWVRKLM</sequence>
<proteinExistence type="predicted"/>
<protein>
    <recommendedName>
        <fullName evidence="1">Myb/SANT-like domain-containing protein</fullName>
    </recommendedName>
</protein>